<dbReference type="InterPro" id="IPR005135">
    <property type="entry name" value="Endo/exonuclease/phosphatase"/>
</dbReference>
<dbReference type="PROSITE" id="PS50878">
    <property type="entry name" value="RT_POL"/>
    <property type="match status" value="1"/>
</dbReference>
<reference evidence="2 3" key="1">
    <citation type="journal article" date="2021" name="Elife">
        <title>Chloroplast acquisition without the gene transfer in kleptoplastic sea slugs, Plakobranchus ocellatus.</title>
        <authorList>
            <person name="Maeda T."/>
            <person name="Takahashi S."/>
            <person name="Yoshida T."/>
            <person name="Shimamura S."/>
            <person name="Takaki Y."/>
            <person name="Nagai Y."/>
            <person name="Toyoda A."/>
            <person name="Suzuki Y."/>
            <person name="Arimoto A."/>
            <person name="Ishii H."/>
            <person name="Satoh N."/>
            <person name="Nishiyama T."/>
            <person name="Hasebe M."/>
            <person name="Maruyama T."/>
            <person name="Minagawa J."/>
            <person name="Obokata J."/>
            <person name="Shigenobu S."/>
        </authorList>
    </citation>
    <scope>NUCLEOTIDE SEQUENCE [LARGE SCALE GENOMIC DNA]</scope>
</reference>
<dbReference type="CDD" id="cd09076">
    <property type="entry name" value="L1-EN"/>
    <property type="match status" value="1"/>
</dbReference>
<protein>
    <submittedName>
        <fullName evidence="2">LINE-1 retrotransposable element orf2 protein</fullName>
    </submittedName>
</protein>
<dbReference type="AlphaFoldDB" id="A0AAV3Z5I3"/>
<dbReference type="Pfam" id="PF00078">
    <property type="entry name" value="RVT_1"/>
    <property type="match status" value="1"/>
</dbReference>
<dbReference type="PANTHER" id="PTHR19446">
    <property type="entry name" value="REVERSE TRANSCRIPTASES"/>
    <property type="match status" value="1"/>
</dbReference>
<dbReference type="Pfam" id="PF03372">
    <property type="entry name" value="Exo_endo_phos"/>
    <property type="match status" value="1"/>
</dbReference>
<dbReference type="InterPro" id="IPR043502">
    <property type="entry name" value="DNA/RNA_pol_sf"/>
</dbReference>
<evidence type="ECO:0000313" key="2">
    <source>
        <dbReference type="EMBL" id="GFN89643.1"/>
    </source>
</evidence>
<accession>A0AAV3Z5I3</accession>
<dbReference type="SUPFAM" id="SSF56219">
    <property type="entry name" value="DNase I-like"/>
    <property type="match status" value="1"/>
</dbReference>
<proteinExistence type="predicted"/>
<dbReference type="Gene3D" id="3.60.10.10">
    <property type="entry name" value="Endonuclease/exonuclease/phosphatase"/>
    <property type="match status" value="1"/>
</dbReference>
<dbReference type="InterPro" id="IPR000477">
    <property type="entry name" value="RT_dom"/>
</dbReference>
<gene>
    <name evidence="2" type="ORF">PoB_001614900</name>
</gene>
<evidence type="ECO:0000313" key="3">
    <source>
        <dbReference type="Proteomes" id="UP000735302"/>
    </source>
</evidence>
<dbReference type="EMBL" id="BLXT01001944">
    <property type="protein sequence ID" value="GFN89643.1"/>
    <property type="molecule type" value="Genomic_DNA"/>
</dbReference>
<dbReference type="Proteomes" id="UP000735302">
    <property type="component" value="Unassembled WGS sequence"/>
</dbReference>
<comment type="caution">
    <text evidence="2">The sequence shown here is derived from an EMBL/GenBank/DDBJ whole genome shotgun (WGS) entry which is preliminary data.</text>
</comment>
<dbReference type="InterPro" id="IPR036691">
    <property type="entry name" value="Endo/exonu/phosph_ase_sf"/>
</dbReference>
<evidence type="ECO:0000259" key="1">
    <source>
        <dbReference type="PROSITE" id="PS50878"/>
    </source>
</evidence>
<name>A0AAV3Z5I3_9GAST</name>
<keyword evidence="3" id="KW-1185">Reference proteome</keyword>
<dbReference type="GO" id="GO:0003824">
    <property type="term" value="F:catalytic activity"/>
    <property type="evidence" value="ECO:0007669"/>
    <property type="project" value="InterPro"/>
</dbReference>
<feature type="domain" description="Reverse transcriptase" evidence="1">
    <location>
        <begin position="263"/>
        <end position="404"/>
    </location>
</feature>
<sequence>MSRPKIKSKNDVKEGSCFKSIPVSPGRESYVPQVTPDRHQATAHKMKDKLNLATWNIRTLLQKGKLENIKQEMERMKLNILGLSEVRWKGAGKITSGGHEIIYSGETESEKGVGIIVEQTISKAIKGYWALSDRVLLVKIAGKPVDLNIIQVYAPTANSNDEDLDKFYNELDRAKTRCKSQDPLIIMGDFNAKIGTEKVDDIVGKHGLGIRNERGPPIMKEEVETAIKKMKHGKATRPDNFSVELIEALEDFGIGKVTHLLNEIYDTGQIPTDLSKSIFIALPKKPGATECELHRTISLMSHITKILLKIIMLRIRNKIKPEIAEEQCGFVENKGTSNAIYILRTLIERALEEQKDVYLCFIDYTKAFDRVRHDEIITELKQLNIDGKDLRIIKKLCTGNKLQR</sequence>
<organism evidence="2 3">
    <name type="scientific">Plakobranchus ocellatus</name>
    <dbReference type="NCBI Taxonomy" id="259542"/>
    <lineage>
        <taxon>Eukaryota</taxon>
        <taxon>Metazoa</taxon>
        <taxon>Spiralia</taxon>
        <taxon>Lophotrochozoa</taxon>
        <taxon>Mollusca</taxon>
        <taxon>Gastropoda</taxon>
        <taxon>Heterobranchia</taxon>
        <taxon>Euthyneura</taxon>
        <taxon>Panpulmonata</taxon>
        <taxon>Sacoglossa</taxon>
        <taxon>Placobranchoidea</taxon>
        <taxon>Plakobranchidae</taxon>
        <taxon>Plakobranchus</taxon>
    </lineage>
</organism>
<dbReference type="SUPFAM" id="SSF56672">
    <property type="entry name" value="DNA/RNA polymerases"/>
    <property type="match status" value="1"/>
</dbReference>